<feature type="domain" description="WRKY" evidence="6">
    <location>
        <begin position="241"/>
        <end position="307"/>
    </location>
</feature>
<dbReference type="InterPro" id="IPR044810">
    <property type="entry name" value="WRKY_plant"/>
</dbReference>
<dbReference type="Gene3D" id="2.20.25.80">
    <property type="entry name" value="WRKY domain"/>
    <property type="match status" value="1"/>
</dbReference>
<keyword evidence="4" id="KW-0804">Transcription</keyword>
<keyword evidence="5" id="KW-0539">Nucleus</keyword>
<dbReference type="InterPro" id="IPR036576">
    <property type="entry name" value="WRKY_dom_sf"/>
</dbReference>
<dbReference type="GO" id="GO:0043565">
    <property type="term" value="F:sequence-specific DNA binding"/>
    <property type="evidence" value="ECO:0007669"/>
    <property type="project" value="InterPro"/>
</dbReference>
<evidence type="ECO:0000259" key="6">
    <source>
        <dbReference type="PROSITE" id="PS50811"/>
    </source>
</evidence>
<accession>A0A4P9Q288</accession>
<evidence type="ECO:0000256" key="5">
    <source>
        <dbReference type="ARBA" id="ARBA00023242"/>
    </source>
</evidence>
<dbReference type="InterPro" id="IPR018872">
    <property type="entry name" value="Zn-cluster-dom"/>
</dbReference>
<reference evidence="7" key="1">
    <citation type="submission" date="2018-11" db="EMBL/GenBank/DDBJ databases">
        <authorList>
            <person name="Xia H."/>
        </authorList>
    </citation>
    <scope>NUCLEOTIDE SEQUENCE</scope>
    <source>
        <strain evidence="7">FtPinG0002710400.01</strain>
    </source>
</reference>
<dbReference type="SUPFAM" id="SSF118290">
    <property type="entry name" value="WRKY DNA-binding domain"/>
    <property type="match status" value="1"/>
</dbReference>
<dbReference type="GO" id="GO:0005634">
    <property type="term" value="C:nucleus"/>
    <property type="evidence" value="ECO:0007669"/>
    <property type="project" value="UniProtKB-SubCell"/>
</dbReference>
<evidence type="ECO:0000256" key="3">
    <source>
        <dbReference type="ARBA" id="ARBA00023125"/>
    </source>
</evidence>
<evidence type="ECO:0000256" key="1">
    <source>
        <dbReference type="ARBA" id="ARBA00004123"/>
    </source>
</evidence>
<dbReference type="InterPro" id="IPR003657">
    <property type="entry name" value="WRKY_dom"/>
</dbReference>
<organism evidence="7">
    <name type="scientific">Fagopyrum tataricum</name>
    <name type="common">Tartarian buckwheat</name>
    <name type="synonym">Polygonum tataricum</name>
    <dbReference type="NCBI Taxonomy" id="62330"/>
    <lineage>
        <taxon>Eukaryota</taxon>
        <taxon>Viridiplantae</taxon>
        <taxon>Streptophyta</taxon>
        <taxon>Embryophyta</taxon>
        <taxon>Tracheophyta</taxon>
        <taxon>Spermatophyta</taxon>
        <taxon>Magnoliopsida</taxon>
        <taxon>eudicotyledons</taxon>
        <taxon>Gunneridae</taxon>
        <taxon>Pentapetalae</taxon>
        <taxon>Caryophyllales</taxon>
        <taxon>Polygonaceae</taxon>
        <taxon>Polygonoideae</taxon>
        <taxon>Fagopyreae</taxon>
        <taxon>Fagopyrum</taxon>
    </lineage>
</organism>
<protein>
    <submittedName>
        <fullName evidence="7">WRKY transcription factor</fullName>
    </submittedName>
</protein>
<sequence length="319" mass="34894">MEEKLIVHEAAAGLESVENFIKLISKTEQPLQQSDNGGSSSSRIDSNCQAVAEDAVSRFKRVISLLGRTRTGHARFRRGPVVPSATFVPFKPKTEQEQNLVLESSVPVLCPKPIKQVPMGVHRQPFDLGKEPTTTINFSCSPTVMSGANSIKSTLTGDNEGVKPPPGLSTSSFQFTNYSNYSSYSGGGKPPLSTTSFKIKKCSFSDTTGRCGGSSSGRCHCSKKRKMRIKRVVRVPAISSRMADIPPDDYSWRKYGQKPIKGSPHPRGYYKCSTVRGCPARKHVERALDDPAMLIVTYEGEHNHSLPTLETTNLVLESS</sequence>
<proteinExistence type="evidence at transcript level"/>
<evidence type="ECO:0000256" key="2">
    <source>
        <dbReference type="ARBA" id="ARBA00023015"/>
    </source>
</evidence>
<evidence type="ECO:0000313" key="7">
    <source>
        <dbReference type="EMBL" id="QCV57314.1"/>
    </source>
</evidence>
<comment type="subcellular location">
    <subcellularLocation>
        <location evidence="1">Nucleus</location>
    </subcellularLocation>
</comment>
<dbReference type="AlphaFoldDB" id="A0A4P9Q288"/>
<keyword evidence="2" id="KW-0805">Transcription regulation</keyword>
<dbReference type="Pfam" id="PF03106">
    <property type="entry name" value="WRKY"/>
    <property type="match status" value="1"/>
</dbReference>
<dbReference type="PROSITE" id="PS50811">
    <property type="entry name" value="WRKY"/>
    <property type="match status" value="1"/>
</dbReference>
<dbReference type="FunFam" id="2.20.25.80:FF:000004">
    <property type="entry name" value="WRKY transcription factor 65"/>
    <property type="match status" value="1"/>
</dbReference>
<evidence type="ECO:0000256" key="4">
    <source>
        <dbReference type="ARBA" id="ARBA00023163"/>
    </source>
</evidence>
<dbReference type="EMBL" id="MK161307">
    <property type="protein sequence ID" value="QCV57314.1"/>
    <property type="molecule type" value="mRNA"/>
</dbReference>
<keyword evidence="3" id="KW-0238">DNA-binding</keyword>
<dbReference type="GO" id="GO:0005516">
    <property type="term" value="F:calmodulin binding"/>
    <property type="evidence" value="ECO:0007669"/>
    <property type="project" value="UniProtKB-ARBA"/>
</dbReference>
<dbReference type="GO" id="GO:0003700">
    <property type="term" value="F:DNA-binding transcription factor activity"/>
    <property type="evidence" value="ECO:0007669"/>
    <property type="project" value="InterPro"/>
</dbReference>
<dbReference type="SMART" id="SM00774">
    <property type="entry name" value="WRKY"/>
    <property type="match status" value="1"/>
</dbReference>
<dbReference type="PANTHER" id="PTHR31282">
    <property type="entry name" value="WRKY TRANSCRIPTION FACTOR 21-RELATED"/>
    <property type="match status" value="1"/>
</dbReference>
<dbReference type="Pfam" id="PF10533">
    <property type="entry name" value="Plant_zn_clust"/>
    <property type="match status" value="1"/>
</dbReference>
<name>A0A4P9Q288_FAGTA</name>